<protein>
    <submittedName>
        <fullName evidence="2">Uncharacterized protein</fullName>
    </submittedName>
</protein>
<feature type="region of interest" description="Disordered" evidence="1">
    <location>
        <begin position="1"/>
        <end position="25"/>
    </location>
</feature>
<sequence>MVAKNNTNDNKNNHHHHHPHHHRVRKAALLGVATTTSLSMMMMLLSSPEIAFAEVTCNLVTPCTMPPPNGEPRYIMPSSQYDPAKDAEEKFMKQLEAKRNKTAATATAAVVEEEPKAVAPEAASE</sequence>
<evidence type="ECO:0000313" key="3">
    <source>
        <dbReference type="Proteomes" id="UP000198341"/>
    </source>
</evidence>
<feature type="compositionally biased region" description="Basic residues" evidence="1">
    <location>
        <begin position="13"/>
        <end position="25"/>
    </location>
</feature>
<proteinExistence type="predicted"/>
<organism evidence="2 3">
    <name type="scientific">Bathycoccus prasinos</name>
    <dbReference type="NCBI Taxonomy" id="41875"/>
    <lineage>
        <taxon>Eukaryota</taxon>
        <taxon>Viridiplantae</taxon>
        <taxon>Chlorophyta</taxon>
        <taxon>Mamiellophyceae</taxon>
        <taxon>Mamiellales</taxon>
        <taxon>Bathycoccaceae</taxon>
        <taxon>Bathycoccus</taxon>
    </lineage>
</organism>
<dbReference type="KEGG" id="bpg:Bathy10g00820"/>
<feature type="region of interest" description="Disordered" evidence="1">
    <location>
        <begin position="106"/>
        <end position="125"/>
    </location>
</feature>
<dbReference type="RefSeq" id="XP_007510514.1">
    <property type="nucleotide sequence ID" value="XM_007510452.1"/>
</dbReference>
<evidence type="ECO:0000256" key="1">
    <source>
        <dbReference type="SAM" id="MobiDB-lite"/>
    </source>
</evidence>
<dbReference type="AlphaFoldDB" id="K8EIN9"/>
<gene>
    <name evidence="2" type="ordered locus">Bathy10g00820</name>
</gene>
<reference evidence="2 3" key="1">
    <citation type="submission" date="2011-10" db="EMBL/GenBank/DDBJ databases">
        <authorList>
            <person name="Genoscope - CEA"/>
        </authorList>
    </citation>
    <scope>NUCLEOTIDE SEQUENCE [LARGE SCALE GENOMIC DNA]</scope>
    <source>
        <strain evidence="2 3">RCC 1105</strain>
    </source>
</reference>
<keyword evidence="3" id="KW-1185">Reference proteome</keyword>
<evidence type="ECO:0000313" key="2">
    <source>
        <dbReference type="EMBL" id="CCO18047.1"/>
    </source>
</evidence>
<name>K8EIN9_9CHLO</name>
<dbReference type="Proteomes" id="UP000198341">
    <property type="component" value="Chromosome 10"/>
</dbReference>
<dbReference type="GeneID" id="19013159"/>
<dbReference type="EMBL" id="FO082269">
    <property type="protein sequence ID" value="CCO18047.1"/>
    <property type="molecule type" value="Genomic_DNA"/>
</dbReference>
<accession>K8EIN9</accession>
<feature type="compositionally biased region" description="Low complexity" evidence="1">
    <location>
        <begin position="1"/>
        <end position="10"/>
    </location>
</feature>